<feature type="transmembrane region" description="Helical" evidence="1">
    <location>
        <begin position="307"/>
        <end position="324"/>
    </location>
</feature>
<evidence type="ECO:0000313" key="2">
    <source>
        <dbReference type="EMBL" id="CAD9705451.1"/>
    </source>
</evidence>
<sequence>MSFSSPCETDLVCKHAQVCFKNVSWDRSTEIAGRCICATQWGWVAGDQDACVFGAGSWFLLVTSICTSILLMYLFLVGWKDVLSIFIQQRGKGLGSTLFFTNLCATLSVTLLLTLRILLMATVWSPHLLNLEPGVETDRDNIKVHQYEYHASRLLLFAGMFVFFASLHIGKLWLELCFASRKREYSKKMLRSYTLMVAAVDCLYIVGQVGAAFSLGVQVAILFNIPALLIVFVLTSVCRYIILTKLETKLRRDQFDEAIEPESGVLHDSILNGSFFNKKGGALISTDDQLETALRVVRHIYQTSDRFLIVLVLVIIFSMVYGMIKLPILHPSGWKQFAPSGEIGIFHVIQEIMILAMLCLLVVIIQYCHTYVTSFFEHMNTPEQEEEADVGIISNEESNGLPYRTRLGSVTLETKKKTLGKYMHSFKRFSSEQATVI</sequence>
<name>A0A7S2SNR0_9STRA</name>
<reference evidence="2" key="1">
    <citation type="submission" date="2021-01" db="EMBL/GenBank/DDBJ databases">
        <authorList>
            <person name="Corre E."/>
            <person name="Pelletier E."/>
            <person name="Niang G."/>
            <person name="Scheremetjew M."/>
            <person name="Finn R."/>
            <person name="Kale V."/>
            <person name="Holt S."/>
            <person name="Cochrane G."/>
            <person name="Meng A."/>
            <person name="Brown T."/>
            <person name="Cohen L."/>
        </authorList>
    </citation>
    <scope>NUCLEOTIDE SEQUENCE</scope>
    <source>
        <strain evidence="2">NY070348D</strain>
    </source>
</reference>
<dbReference type="EMBL" id="HBHK01025892">
    <property type="protein sequence ID" value="CAD9705451.1"/>
    <property type="molecule type" value="Transcribed_RNA"/>
</dbReference>
<organism evidence="2">
    <name type="scientific">Mucochytrium quahogii</name>
    <dbReference type="NCBI Taxonomy" id="96639"/>
    <lineage>
        <taxon>Eukaryota</taxon>
        <taxon>Sar</taxon>
        <taxon>Stramenopiles</taxon>
        <taxon>Bigyra</taxon>
        <taxon>Labyrinthulomycetes</taxon>
        <taxon>Thraustochytrida</taxon>
        <taxon>Thraustochytriidae</taxon>
        <taxon>Mucochytrium</taxon>
    </lineage>
</organism>
<accession>A0A7S2SNR0</accession>
<feature type="transmembrane region" description="Helical" evidence="1">
    <location>
        <begin position="221"/>
        <end position="242"/>
    </location>
</feature>
<feature type="transmembrane region" description="Helical" evidence="1">
    <location>
        <begin position="195"/>
        <end position="215"/>
    </location>
</feature>
<keyword evidence="1" id="KW-0472">Membrane</keyword>
<evidence type="ECO:0000256" key="1">
    <source>
        <dbReference type="SAM" id="Phobius"/>
    </source>
</evidence>
<keyword evidence="1" id="KW-0812">Transmembrane</keyword>
<gene>
    <name evidence="2" type="ORF">QSP1433_LOCUS16262</name>
</gene>
<feature type="transmembrane region" description="Helical" evidence="1">
    <location>
        <begin position="58"/>
        <end position="77"/>
    </location>
</feature>
<keyword evidence="1" id="KW-1133">Transmembrane helix</keyword>
<dbReference type="AlphaFoldDB" id="A0A7S2SNR0"/>
<feature type="transmembrane region" description="Helical" evidence="1">
    <location>
        <begin position="98"/>
        <end position="124"/>
    </location>
</feature>
<feature type="transmembrane region" description="Helical" evidence="1">
    <location>
        <begin position="154"/>
        <end position="174"/>
    </location>
</feature>
<protein>
    <submittedName>
        <fullName evidence="2">Uncharacterized protein</fullName>
    </submittedName>
</protein>
<feature type="transmembrane region" description="Helical" evidence="1">
    <location>
        <begin position="344"/>
        <end position="365"/>
    </location>
</feature>
<proteinExistence type="predicted"/>